<gene>
    <name evidence="3" type="ORF">VV02_09355</name>
</gene>
<name>A0A0K1JHF0_9MICO</name>
<dbReference type="Gene3D" id="3.40.50.1820">
    <property type="entry name" value="alpha/beta hydrolase"/>
    <property type="match status" value="1"/>
</dbReference>
<evidence type="ECO:0000313" key="3">
    <source>
        <dbReference type="EMBL" id="AKU16015.1"/>
    </source>
</evidence>
<dbReference type="InterPro" id="IPR029058">
    <property type="entry name" value="AB_hydrolase_fold"/>
</dbReference>
<dbReference type="AlphaFoldDB" id="A0A0K1JHF0"/>
<dbReference type="KEGG" id="lmoi:VV02_09355"/>
<keyword evidence="4" id="KW-1185">Reference proteome</keyword>
<reference evidence="3 4" key="1">
    <citation type="submission" date="2015-03" db="EMBL/GenBank/DDBJ databases">
        <title>Luteipulveratus halotolerans sp. nov., a novel actinobacterium (Dermacoccaceae) from Sarawak, Malaysia.</title>
        <authorList>
            <person name="Juboi H."/>
            <person name="Basik A."/>
            <person name="Shamsul S.S."/>
            <person name="Arnold P."/>
            <person name="Schmitt E.K."/>
            <person name="Sanglier J.-J."/>
            <person name="Yeo T."/>
        </authorList>
    </citation>
    <scope>NUCLEOTIDE SEQUENCE [LARGE SCALE GENOMIC DNA]</scope>
    <source>
        <strain evidence="3 4">MN07-A0370</strain>
    </source>
</reference>
<evidence type="ECO:0000259" key="2">
    <source>
        <dbReference type="Pfam" id="PF12146"/>
    </source>
</evidence>
<feature type="domain" description="Serine aminopeptidase S33" evidence="2">
    <location>
        <begin position="81"/>
        <end position="332"/>
    </location>
</feature>
<dbReference type="STRING" id="571913.VV02_09355"/>
<proteinExistence type="predicted"/>
<accession>A0A0K1JHF0</accession>
<sequence length="388" mass="41904">MSDRPSRSLVGLGIGLAAAGATAAVGLSVGRLMRRRVEAHRVDIDPQFVEIPDEELVVIADDGVPLHVEIDEPRGEATGVTVVLTHGYTLNLTGWVFQRRALRDAGYRVVLWDHRGHGQSEEGEDSSYEIAQLGRDLASVIAAAAPEGPVALIGHSMGGMTVMAYAEQHPEAFRDRVIGAGLLSTSAGGLRDVHWGLGQRLGAVVHRLGPGAVSRLGDQQDLVAQALKAGKDVEELAVHHFSFGSHVPQEIIRLTADMIFSTRLHVIGAFLPTLQEHHRFDILHSFDGIETLVMNGTVDRITPPDHSEAIVAAIPGAEHVVVKDGGHVLMLEYPDLVNDELLALLKRAERAVEKPRRRTPLMRRTVTDIAGRRRGSSSRSRGRAGQGA</sequence>
<dbReference type="InterPro" id="IPR022742">
    <property type="entry name" value="Hydrolase_4"/>
</dbReference>
<dbReference type="PANTHER" id="PTHR43194">
    <property type="entry name" value="HYDROLASE ALPHA/BETA FOLD FAMILY"/>
    <property type="match status" value="1"/>
</dbReference>
<dbReference type="RefSeq" id="WP_052591139.1">
    <property type="nucleotide sequence ID" value="NZ_CP011112.1"/>
</dbReference>
<dbReference type="PRINTS" id="PR00111">
    <property type="entry name" value="ABHYDROLASE"/>
</dbReference>
<dbReference type="InterPro" id="IPR000073">
    <property type="entry name" value="AB_hydrolase_1"/>
</dbReference>
<evidence type="ECO:0000256" key="1">
    <source>
        <dbReference type="SAM" id="MobiDB-lite"/>
    </source>
</evidence>
<dbReference type="Proteomes" id="UP000066480">
    <property type="component" value="Chromosome"/>
</dbReference>
<dbReference type="Pfam" id="PF12146">
    <property type="entry name" value="Hydrolase_4"/>
    <property type="match status" value="1"/>
</dbReference>
<organism evidence="3 4">
    <name type="scientific">Luteipulveratus mongoliensis</name>
    <dbReference type="NCBI Taxonomy" id="571913"/>
    <lineage>
        <taxon>Bacteria</taxon>
        <taxon>Bacillati</taxon>
        <taxon>Actinomycetota</taxon>
        <taxon>Actinomycetes</taxon>
        <taxon>Micrococcales</taxon>
        <taxon>Dermacoccaceae</taxon>
        <taxon>Luteipulveratus</taxon>
    </lineage>
</organism>
<feature type="compositionally biased region" description="Basic residues" evidence="1">
    <location>
        <begin position="372"/>
        <end position="382"/>
    </location>
</feature>
<dbReference type="EMBL" id="CP011112">
    <property type="protein sequence ID" value="AKU16015.1"/>
    <property type="molecule type" value="Genomic_DNA"/>
</dbReference>
<feature type="region of interest" description="Disordered" evidence="1">
    <location>
        <begin position="367"/>
        <end position="388"/>
    </location>
</feature>
<protein>
    <recommendedName>
        <fullName evidence="2">Serine aminopeptidase S33 domain-containing protein</fullName>
    </recommendedName>
</protein>
<dbReference type="PANTHER" id="PTHR43194:SF2">
    <property type="entry name" value="PEROXISOMAL MEMBRANE PROTEIN LPX1"/>
    <property type="match status" value="1"/>
</dbReference>
<dbReference type="InterPro" id="IPR050228">
    <property type="entry name" value="Carboxylesterase_BioH"/>
</dbReference>
<evidence type="ECO:0000313" key="4">
    <source>
        <dbReference type="Proteomes" id="UP000066480"/>
    </source>
</evidence>
<dbReference type="GO" id="GO:0003824">
    <property type="term" value="F:catalytic activity"/>
    <property type="evidence" value="ECO:0007669"/>
    <property type="project" value="UniProtKB-ARBA"/>
</dbReference>
<dbReference type="OrthoDB" id="5422338at2"/>
<dbReference type="SUPFAM" id="SSF53474">
    <property type="entry name" value="alpha/beta-Hydrolases"/>
    <property type="match status" value="1"/>
</dbReference>